<dbReference type="Gene3D" id="3.40.50.2000">
    <property type="entry name" value="Glycogen Phosphorylase B"/>
    <property type="match status" value="1"/>
</dbReference>
<dbReference type="RefSeq" id="WP_244375123.1">
    <property type="nucleotide sequence ID" value="NZ_CP083239.1"/>
</dbReference>
<dbReference type="KEGG" id="apol:K9D25_10715"/>
<name>A0A9E7A497_9HYPH</name>
<dbReference type="InterPro" id="IPR001296">
    <property type="entry name" value="Glyco_trans_1"/>
</dbReference>
<dbReference type="EMBL" id="CP083239">
    <property type="protein sequence ID" value="UOK69243.1"/>
    <property type="molecule type" value="Genomic_DNA"/>
</dbReference>
<keyword evidence="2" id="KW-0808">Transferase</keyword>
<dbReference type="AlphaFoldDB" id="A0A9E7A497"/>
<dbReference type="SUPFAM" id="SSF53756">
    <property type="entry name" value="UDP-Glycosyltransferase/glycogen phosphorylase"/>
    <property type="match status" value="2"/>
</dbReference>
<dbReference type="PANTHER" id="PTHR46401">
    <property type="entry name" value="GLYCOSYLTRANSFERASE WBBK-RELATED"/>
    <property type="match status" value="1"/>
</dbReference>
<keyword evidence="2" id="KW-0328">Glycosyltransferase</keyword>
<dbReference type="Pfam" id="PF00534">
    <property type="entry name" value="Glycos_transf_1"/>
    <property type="match status" value="1"/>
</dbReference>
<accession>A0A9E7A497</accession>
<evidence type="ECO:0000313" key="3">
    <source>
        <dbReference type="Proteomes" id="UP000831684"/>
    </source>
</evidence>
<proteinExistence type="predicted"/>
<dbReference type="Proteomes" id="UP000831684">
    <property type="component" value="Chromosome"/>
</dbReference>
<organism evidence="2 3">
    <name type="scientific">Ancylobacter polymorphus</name>
    <dbReference type="NCBI Taxonomy" id="223390"/>
    <lineage>
        <taxon>Bacteria</taxon>
        <taxon>Pseudomonadati</taxon>
        <taxon>Pseudomonadota</taxon>
        <taxon>Alphaproteobacteria</taxon>
        <taxon>Hyphomicrobiales</taxon>
        <taxon>Xanthobacteraceae</taxon>
        <taxon>Ancylobacter</taxon>
    </lineage>
</organism>
<sequence>MIVNAHGSLADLPPDGVLHIPDAFEDRELAEAIDLLVNDPVLRQRMGTDGRERILAEQAPADCARAYYAAIEGFNRRAQGRRRLVGELARLETDPALDVELAQAAADSLPAGARLRQLLVDVGEIAKWDANSGIQRVVRALLETLLREPPAGWRVEPVFGDPVLGRYRYARRFTCEFLGMPCVWPGDDPIDIYAGDIFLSPDACFTQIPEMQAALDAMAQAGVHLASVVYDLLPTRFPHYFPLADGLFARWLDTIARFNQLLCISRAVAADLADYLAAHPPANGRMPAIDWFHLGADLETATAPVARGEDLREAALRTPDRPSFLMVGTIEPRKGHALALAAMERLWGAGGDAALVIAGARGWMVDDLMEKLHQHPESGRRLIWIERPSDAELRQLYRACSCLLAASEGEGFGLPLIEAARHDLPILARDIPVFREVAGDHASYFDGTGPETLHAALEAWLAAFQAGRAVGSRGLPWLTWRQSVDALLQRLPMN</sequence>
<protein>
    <submittedName>
        <fullName evidence="2">Glycosyltransferase</fullName>
        <ecNumber evidence="2">2.4.-.-</ecNumber>
    </submittedName>
</protein>
<feature type="domain" description="Glycosyl transferase family 1" evidence="1">
    <location>
        <begin position="311"/>
        <end position="461"/>
    </location>
</feature>
<dbReference type="CDD" id="cd03809">
    <property type="entry name" value="GT4_MtfB-like"/>
    <property type="match status" value="1"/>
</dbReference>
<evidence type="ECO:0000313" key="2">
    <source>
        <dbReference type="EMBL" id="UOK69243.1"/>
    </source>
</evidence>
<dbReference type="GO" id="GO:0016757">
    <property type="term" value="F:glycosyltransferase activity"/>
    <property type="evidence" value="ECO:0007669"/>
    <property type="project" value="UniProtKB-KW"/>
</dbReference>
<reference evidence="2" key="1">
    <citation type="submission" date="2021-09" db="EMBL/GenBank/DDBJ databases">
        <title>Network and meta-omics reveal the key degrader and cooperation patterns in an efficient 1,4-dioxane-degrading microbial community.</title>
        <authorList>
            <person name="Dai C."/>
        </authorList>
    </citation>
    <scope>NUCLEOTIDE SEQUENCE</scope>
    <source>
        <strain evidence="2">ZM13</strain>
    </source>
</reference>
<dbReference type="PANTHER" id="PTHR46401:SF9">
    <property type="entry name" value="MANNOSYLTRANSFERASE A"/>
    <property type="match status" value="1"/>
</dbReference>
<dbReference type="EC" id="2.4.-.-" evidence="2"/>
<gene>
    <name evidence="2" type="ORF">K9D25_10715</name>
</gene>
<evidence type="ECO:0000259" key="1">
    <source>
        <dbReference type="Pfam" id="PF00534"/>
    </source>
</evidence>